<evidence type="ECO:0000259" key="14">
    <source>
        <dbReference type="PROSITE" id="PS51722"/>
    </source>
</evidence>
<evidence type="ECO:0000256" key="1">
    <source>
        <dbReference type="ARBA" id="ARBA00004496"/>
    </source>
</evidence>
<reference evidence="15" key="1">
    <citation type="submission" date="2020-10" db="EMBL/GenBank/DDBJ databases">
        <title>Mucilaginibacter mali sp. nov., isolated from rhizosphere soil of apple orchard.</title>
        <authorList>
            <person name="Lee J.-S."/>
            <person name="Kim H.S."/>
            <person name="Kim J.-S."/>
        </authorList>
    </citation>
    <scope>NUCLEOTIDE SEQUENCE</scope>
    <source>
        <strain evidence="15">KCTC 22746</strain>
    </source>
</reference>
<dbReference type="AlphaFoldDB" id="A0A929PXK6"/>
<keyword evidence="6 10" id="KW-0547">Nucleotide-binding</keyword>
<dbReference type="Pfam" id="PF03144">
    <property type="entry name" value="GTP_EFTU_D2"/>
    <property type="match status" value="1"/>
</dbReference>
<evidence type="ECO:0000256" key="9">
    <source>
        <dbReference type="ARBA" id="ARBA00025162"/>
    </source>
</evidence>
<sequence>MSEDKSIKLIKAVKELNIGMGTIVDFLAGKGYKVEKQPMAKLDSDMYTALLKEFAADKIIKEEAKQIVIGKIRREDAPAEPAPAKTFGNDRGRDHDNDEILIKNASLSTPPPPRPKAPEPKVEASLPGVTVVGKIDLDNLGKKPVEEKPAVVETPKPEPIAPKVPEPVVEAPKASEPVAETPKAPEPTPAPVVEAPKAPEPVAEAPKAPEPAPAPVVEAPKAPEAVVAPAAPAPSAPVEEAPAEDNEVIRAQAQRLSGPTIIGKIQLPVDPQRRGNNPVASSSNPNSADAKRKRKRKEGGGPNQPGQQGGGGQGGNQGGGPQGGGQGNRQGGGGIRPTTNTPGRPDFRTRTPITNAPSGGPREEPTEKDIQDQIKATLARLSGAGKSGKFAQRAKFRRQKRDDVAASAEEDALERELQSRVLKVTEFVTANELASMMDVQVTQVISTCMSLGMFVSINQRLDAETLTIVADEFGYEIEFVKPQDEEASLDEPDAPESLVARAPIVTIMGHVDHGKTSLLDFIRKTNVTAGEAGGITQHIGAYDVTVSGNRKITFLDTPGHEAFTAMRARGAQVTDVVIIVIAADDSVMPQTREAINHAQAAGAPIIFAFNKMDRPGANADKIREQLSAMNILVEEWGGKYQTQEISAKQGLNIDLLLEKVLLEAEILDLKANPDKRAVGTVIEAALDKGRGIVTTILVQAGTLSVGDPILAGCYSGRVKALTDARGQRVNSVGPSIPVQVLGMQGAPTAGDKFNSLENEVEAREIANKRLQLQREQGLRTQKHITLDEIGRRLAIGNFKELNIIVKGDVDGSIEALSDSLLKLSTDQIQVNVISKAVGQISESDVLLASASDAIIIGFQVRPSGGARKLAEQEQIDIRLYSIIYDAINEIRDAMEGMLAPTFEEKIVANVEIRETFKITKVGTIAGCMVLDGKITRNSKIRIVRDGVVVYTGELASLKRYKDDVKEVNAGYECGLNIQNFNNIEVGDIVEAYENVEVKRKL</sequence>
<dbReference type="InterPro" id="IPR044145">
    <property type="entry name" value="IF2_II"/>
</dbReference>
<dbReference type="SUPFAM" id="SSF52156">
    <property type="entry name" value="Initiation factor IF2/eIF5b, domain 3"/>
    <property type="match status" value="1"/>
</dbReference>
<dbReference type="InterPro" id="IPR036925">
    <property type="entry name" value="TIF_IF2_dom3_sf"/>
</dbReference>
<comment type="similarity">
    <text evidence="2 10 11">Belongs to the TRAFAC class translation factor GTPase superfamily. Classic translation factor GTPase family. IF-2 subfamily.</text>
</comment>
<dbReference type="Gene3D" id="3.40.50.10050">
    <property type="entry name" value="Translation initiation factor IF- 2, domain 3"/>
    <property type="match status" value="1"/>
</dbReference>
<feature type="region of interest" description="Disordered" evidence="13">
    <location>
        <begin position="75"/>
        <end position="127"/>
    </location>
</feature>
<dbReference type="InterPro" id="IPR005225">
    <property type="entry name" value="Small_GTP-bd"/>
</dbReference>
<dbReference type="GO" id="GO:0003924">
    <property type="term" value="F:GTPase activity"/>
    <property type="evidence" value="ECO:0007669"/>
    <property type="project" value="UniProtKB-UniRule"/>
</dbReference>
<dbReference type="InterPro" id="IPR006847">
    <property type="entry name" value="IF2_N"/>
</dbReference>
<proteinExistence type="inferred from homology"/>
<feature type="domain" description="Tr-type G" evidence="14">
    <location>
        <begin position="500"/>
        <end position="668"/>
    </location>
</feature>
<feature type="compositionally biased region" description="Low complexity" evidence="13">
    <location>
        <begin position="276"/>
        <end position="288"/>
    </location>
</feature>
<feature type="region of interest" description="Disordered" evidence="13">
    <location>
        <begin position="140"/>
        <end position="369"/>
    </location>
</feature>
<dbReference type="FunFam" id="2.40.30.10:FF:000054">
    <property type="entry name" value="Translation initiation factor IF-2"/>
    <property type="match status" value="1"/>
</dbReference>
<comment type="caution">
    <text evidence="15">The sequence shown here is derived from an EMBL/GenBank/DDBJ whole genome shotgun (WGS) entry which is preliminary data.</text>
</comment>
<dbReference type="PROSITE" id="PS51722">
    <property type="entry name" value="G_TR_2"/>
    <property type="match status" value="1"/>
</dbReference>
<dbReference type="GO" id="GO:0003743">
    <property type="term" value="F:translation initiation factor activity"/>
    <property type="evidence" value="ECO:0007669"/>
    <property type="project" value="UniProtKB-UniRule"/>
</dbReference>
<dbReference type="InterPro" id="IPR000178">
    <property type="entry name" value="TF_IF2_bacterial-like"/>
</dbReference>
<evidence type="ECO:0000256" key="2">
    <source>
        <dbReference type="ARBA" id="ARBA00007733"/>
    </source>
</evidence>
<evidence type="ECO:0000256" key="5">
    <source>
        <dbReference type="ARBA" id="ARBA00022540"/>
    </source>
</evidence>
<dbReference type="HAMAP" id="MF_00100_B">
    <property type="entry name" value="IF_2_B"/>
    <property type="match status" value="1"/>
</dbReference>
<feature type="region of interest" description="Disordered" evidence="13">
    <location>
        <begin position="382"/>
        <end position="402"/>
    </location>
</feature>
<dbReference type="PROSITE" id="PS01176">
    <property type="entry name" value="IF2"/>
    <property type="match status" value="1"/>
</dbReference>
<dbReference type="InterPro" id="IPR004161">
    <property type="entry name" value="EFTu-like_2"/>
</dbReference>
<evidence type="ECO:0000256" key="11">
    <source>
        <dbReference type="RuleBase" id="RU000644"/>
    </source>
</evidence>
<dbReference type="CDD" id="cd01887">
    <property type="entry name" value="IF2_eIF5B"/>
    <property type="match status" value="1"/>
</dbReference>
<dbReference type="EMBL" id="JADFFL010000006">
    <property type="protein sequence ID" value="MBE9663276.1"/>
    <property type="molecule type" value="Genomic_DNA"/>
</dbReference>
<dbReference type="Gene3D" id="3.40.50.300">
    <property type="entry name" value="P-loop containing nucleotide triphosphate hydrolases"/>
    <property type="match status" value="1"/>
</dbReference>
<evidence type="ECO:0000256" key="4">
    <source>
        <dbReference type="ARBA" id="ARBA00022490"/>
    </source>
</evidence>
<dbReference type="SUPFAM" id="SSF52540">
    <property type="entry name" value="P-loop containing nucleoside triphosphate hydrolases"/>
    <property type="match status" value="1"/>
</dbReference>
<feature type="binding site" evidence="10">
    <location>
        <begin position="556"/>
        <end position="560"/>
    </location>
    <ligand>
        <name>GTP</name>
        <dbReference type="ChEBI" id="CHEBI:37565"/>
    </ligand>
</feature>
<dbReference type="CDD" id="cd03702">
    <property type="entry name" value="IF2_mtIF2_II"/>
    <property type="match status" value="1"/>
</dbReference>
<evidence type="ECO:0000256" key="13">
    <source>
        <dbReference type="SAM" id="MobiDB-lite"/>
    </source>
</evidence>
<dbReference type="InterPro" id="IPR027417">
    <property type="entry name" value="P-loop_NTPase"/>
</dbReference>
<dbReference type="Proteomes" id="UP000622475">
    <property type="component" value="Unassembled WGS sequence"/>
</dbReference>
<accession>A0A929PXK6</accession>
<dbReference type="InterPro" id="IPR015760">
    <property type="entry name" value="TIF_IF2"/>
</dbReference>
<feature type="compositionally biased region" description="Gly residues" evidence="13">
    <location>
        <begin position="300"/>
        <end position="335"/>
    </location>
</feature>
<evidence type="ECO:0000256" key="12">
    <source>
        <dbReference type="RuleBase" id="RU000645"/>
    </source>
</evidence>
<dbReference type="NCBIfam" id="TIGR00487">
    <property type="entry name" value="IF-2"/>
    <property type="match status" value="1"/>
</dbReference>
<feature type="binding site" evidence="10">
    <location>
        <begin position="610"/>
        <end position="613"/>
    </location>
    <ligand>
        <name>GTP</name>
        <dbReference type="ChEBI" id="CHEBI:37565"/>
    </ligand>
</feature>
<gene>
    <name evidence="10 15" type="primary">infB</name>
    <name evidence="15" type="ORF">IRJ16_15415</name>
</gene>
<feature type="compositionally biased region" description="Basic and acidic residues" evidence="13">
    <location>
        <begin position="88"/>
        <end position="101"/>
    </location>
</feature>
<protein>
    <recommendedName>
        <fullName evidence="3 10">Translation initiation factor IF-2</fullName>
    </recommendedName>
</protein>
<feature type="compositionally biased region" description="Low complexity" evidence="13">
    <location>
        <begin position="215"/>
        <end position="230"/>
    </location>
</feature>
<dbReference type="NCBIfam" id="TIGR00231">
    <property type="entry name" value="small_GTP"/>
    <property type="match status" value="1"/>
</dbReference>
<dbReference type="InterPro" id="IPR023115">
    <property type="entry name" value="TIF_IF2_dom3"/>
</dbReference>
<organism evidence="15 16">
    <name type="scientific">Mucilaginibacter myungsuensis</name>
    <dbReference type="NCBI Taxonomy" id="649104"/>
    <lineage>
        <taxon>Bacteria</taxon>
        <taxon>Pseudomonadati</taxon>
        <taxon>Bacteroidota</taxon>
        <taxon>Sphingobacteriia</taxon>
        <taxon>Sphingobacteriales</taxon>
        <taxon>Sphingobacteriaceae</taxon>
        <taxon>Mucilaginibacter</taxon>
    </lineage>
</organism>
<comment type="subcellular location">
    <subcellularLocation>
        <location evidence="1 10 12">Cytoplasm</location>
    </subcellularLocation>
</comment>
<dbReference type="Pfam" id="PF22042">
    <property type="entry name" value="EF-G_D2"/>
    <property type="match status" value="1"/>
</dbReference>
<keyword evidence="16" id="KW-1185">Reference proteome</keyword>
<dbReference type="InterPro" id="IPR053905">
    <property type="entry name" value="EF-G-like_DII"/>
</dbReference>
<keyword evidence="4 10" id="KW-0963">Cytoplasm</keyword>
<dbReference type="GO" id="GO:0005525">
    <property type="term" value="F:GTP binding"/>
    <property type="evidence" value="ECO:0007669"/>
    <property type="project" value="UniProtKB-KW"/>
</dbReference>
<feature type="binding site" evidence="10">
    <location>
        <begin position="509"/>
        <end position="516"/>
    </location>
    <ligand>
        <name>GTP</name>
        <dbReference type="ChEBI" id="CHEBI:37565"/>
    </ligand>
</feature>
<dbReference type="Pfam" id="PF00009">
    <property type="entry name" value="GTP_EFTU"/>
    <property type="match status" value="1"/>
</dbReference>
<evidence type="ECO:0000256" key="3">
    <source>
        <dbReference type="ARBA" id="ARBA00020675"/>
    </source>
</evidence>
<feature type="compositionally biased region" description="Low complexity" evidence="13">
    <location>
        <begin position="191"/>
        <end position="206"/>
    </location>
</feature>
<dbReference type="FunFam" id="3.40.50.10050:FF:000001">
    <property type="entry name" value="Translation initiation factor IF-2"/>
    <property type="match status" value="1"/>
</dbReference>
<evidence type="ECO:0000256" key="6">
    <source>
        <dbReference type="ARBA" id="ARBA00022741"/>
    </source>
</evidence>
<feature type="compositionally biased region" description="Basic and acidic residues" evidence="13">
    <location>
        <begin position="140"/>
        <end position="150"/>
    </location>
</feature>
<evidence type="ECO:0000313" key="16">
    <source>
        <dbReference type="Proteomes" id="UP000622475"/>
    </source>
</evidence>
<feature type="compositionally biased region" description="Low complexity" evidence="13">
    <location>
        <begin position="166"/>
        <end position="182"/>
    </location>
</feature>
<keyword evidence="8 10" id="KW-0342">GTP-binding</keyword>
<dbReference type="InterPro" id="IPR000795">
    <property type="entry name" value="T_Tr_GTP-bd_dom"/>
</dbReference>
<dbReference type="PANTHER" id="PTHR43381">
    <property type="entry name" value="TRANSLATION INITIATION FACTOR IF-2-RELATED"/>
    <property type="match status" value="1"/>
</dbReference>
<dbReference type="FunFam" id="3.40.50.300:FF:000019">
    <property type="entry name" value="Translation initiation factor IF-2"/>
    <property type="match status" value="1"/>
</dbReference>
<keyword evidence="7 10" id="KW-0648">Protein biosynthesis</keyword>
<evidence type="ECO:0000256" key="7">
    <source>
        <dbReference type="ARBA" id="ARBA00022917"/>
    </source>
</evidence>
<dbReference type="CDD" id="cd03692">
    <property type="entry name" value="mtIF2_IVc"/>
    <property type="match status" value="1"/>
</dbReference>
<dbReference type="GO" id="GO:0005737">
    <property type="term" value="C:cytoplasm"/>
    <property type="evidence" value="ECO:0007669"/>
    <property type="project" value="UniProtKB-SubCell"/>
</dbReference>
<dbReference type="Pfam" id="PF11987">
    <property type="entry name" value="IF-2"/>
    <property type="match status" value="1"/>
</dbReference>
<dbReference type="Gene3D" id="2.40.30.10">
    <property type="entry name" value="Translation factors"/>
    <property type="match status" value="2"/>
</dbReference>
<dbReference type="FunFam" id="2.40.30.10:FF:000008">
    <property type="entry name" value="Translation initiation factor IF-2"/>
    <property type="match status" value="1"/>
</dbReference>
<name>A0A929PXK6_9SPHI</name>
<comment type="caution">
    <text evidence="10">Lacks conserved residue(s) required for the propagation of feature annotation.</text>
</comment>
<dbReference type="SUPFAM" id="SSF50447">
    <property type="entry name" value="Translation proteins"/>
    <property type="match status" value="2"/>
</dbReference>
<dbReference type="Pfam" id="PF04760">
    <property type="entry name" value="IF2_N"/>
    <property type="match status" value="1"/>
</dbReference>
<dbReference type="InterPro" id="IPR009000">
    <property type="entry name" value="Transl_B-barrel_sf"/>
</dbReference>
<keyword evidence="5 10" id="KW-0396">Initiation factor</keyword>
<evidence type="ECO:0000313" key="15">
    <source>
        <dbReference type="EMBL" id="MBE9663276.1"/>
    </source>
</evidence>
<evidence type="ECO:0000256" key="10">
    <source>
        <dbReference type="HAMAP-Rule" id="MF_00100"/>
    </source>
</evidence>
<comment type="function">
    <text evidence="9 10 11">One of the essential components for the initiation of protein synthesis. Protects formylmethionyl-tRNA from spontaneous hydrolysis and promotes its binding to the 30S ribosomal subunits. Also involved in the hydrolysis of GTP during the formation of the 70S ribosomal complex.</text>
</comment>
<evidence type="ECO:0000256" key="8">
    <source>
        <dbReference type="ARBA" id="ARBA00023134"/>
    </source>
</evidence>
<dbReference type="PANTHER" id="PTHR43381:SF5">
    <property type="entry name" value="TR-TYPE G DOMAIN-CONTAINING PROTEIN"/>
    <property type="match status" value="1"/>
</dbReference>
<dbReference type="RefSeq" id="WP_194112514.1">
    <property type="nucleotide sequence ID" value="NZ_JADFFL010000006.1"/>
</dbReference>